<feature type="compositionally biased region" description="Basic and acidic residues" evidence="1">
    <location>
        <begin position="84"/>
        <end position="101"/>
    </location>
</feature>
<evidence type="ECO:0000256" key="1">
    <source>
        <dbReference type="SAM" id="MobiDB-lite"/>
    </source>
</evidence>
<sequence length="559" mass="64321">MPKKRCQGPLINSSVSTYKDQSNFLQAENNNLSNTCIERNSVAQHLDNFPGSSENADPFANSDDSDKDPDYLLSSDSTSSTHSVTEKVQQKPGEQQHTEPKKTRKRKRNTSGWKKNAAKIARNSGKGYVSTSISRKVMKAREIKPPCTETCKLKCSSKITTESRKLIFENYWALGDIQRQRDYLSSCMAPIKPKYQYHRNETKRRDNNAFHFTINGTPIRVCKLFFKSTLDITDRPTRTVIDKKSQVGGMVLTDLRGKHGKHHKLDHGIKDGIRRHINSIPIESHYTRARSSCEYIEGGKSLRDLHRDYVKECTENNMPYGNYLMYHHNFTHEYNISFFRPKKDQCSICATYANANQNEEESLKDEFEKHLSEKNLSRTEKQSDKQTISDNYILACFDLQAVMPCPKGETSTFYYKSKLNNEGGNAHSLIECQVKRSLKSGPIFLPAEYIGLIKSAKKTRNPYLVTEMSFKDFFNLKQLNEKLGNLECTRNNDGKLSDMKVIKIEKEDPFKILYKTSYAQEGYSVLHIRRRRSSVKTNVLGLEPLYKKELQISDQKKEV</sequence>
<feature type="region of interest" description="Disordered" evidence="1">
    <location>
        <begin position="46"/>
        <end position="126"/>
    </location>
</feature>
<proteinExistence type="predicted"/>
<reference evidence="2" key="1">
    <citation type="submission" date="2019-08" db="EMBL/GenBank/DDBJ databases">
        <title>The genome of the North American firefly Photinus pyralis.</title>
        <authorList>
            <consortium name="Photinus pyralis genome working group"/>
            <person name="Fallon T.R."/>
            <person name="Sander Lower S.E."/>
            <person name="Weng J.-K."/>
        </authorList>
    </citation>
    <scope>NUCLEOTIDE SEQUENCE</scope>
    <source>
        <strain evidence="2">TRF0915ILg1</strain>
        <tissue evidence="2">Whole body</tissue>
    </source>
</reference>
<keyword evidence="3" id="KW-1185">Reference proteome</keyword>
<dbReference type="PANTHER" id="PTHR10773:SF19">
    <property type="match status" value="1"/>
</dbReference>
<feature type="compositionally biased region" description="Low complexity" evidence="1">
    <location>
        <begin position="74"/>
        <end position="83"/>
    </location>
</feature>
<evidence type="ECO:0000313" key="3">
    <source>
        <dbReference type="Proteomes" id="UP000801492"/>
    </source>
</evidence>
<dbReference type="AlphaFoldDB" id="A0A8K0CZ86"/>
<dbReference type="EMBL" id="VTPC01007894">
    <property type="protein sequence ID" value="KAF2893553.1"/>
    <property type="molecule type" value="Genomic_DNA"/>
</dbReference>
<gene>
    <name evidence="2" type="ORF">ILUMI_12621</name>
</gene>
<name>A0A8K0CZ86_IGNLU</name>
<comment type="caution">
    <text evidence="2">The sequence shown here is derived from an EMBL/GenBank/DDBJ whole genome shotgun (WGS) entry which is preliminary data.</text>
</comment>
<dbReference type="Proteomes" id="UP000801492">
    <property type="component" value="Unassembled WGS sequence"/>
</dbReference>
<organism evidence="2 3">
    <name type="scientific">Ignelater luminosus</name>
    <name type="common">Cucubano</name>
    <name type="synonym">Pyrophorus luminosus</name>
    <dbReference type="NCBI Taxonomy" id="2038154"/>
    <lineage>
        <taxon>Eukaryota</taxon>
        <taxon>Metazoa</taxon>
        <taxon>Ecdysozoa</taxon>
        <taxon>Arthropoda</taxon>
        <taxon>Hexapoda</taxon>
        <taxon>Insecta</taxon>
        <taxon>Pterygota</taxon>
        <taxon>Neoptera</taxon>
        <taxon>Endopterygota</taxon>
        <taxon>Coleoptera</taxon>
        <taxon>Polyphaga</taxon>
        <taxon>Elateriformia</taxon>
        <taxon>Elateroidea</taxon>
        <taxon>Elateridae</taxon>
        <taxon>Agrypninae</taxon>
        <taxon>Pyrophorini</taxon>
        <taxon>Ignelater</taxon>
    </lineage>
</organism>
<evidence type="ECO:0000313" key="2">
    <source>
        <dbReference type="EMBL" id="KAF2893553.1"/>
    </source>
</evidence>
<dbReference type="OrthoDB" id="434783at2759"/>
<protein>
    <submittedName>
        <fullName evidence="2">Uncharacterized protein</fullName>
    </submittedName>
</protein>
<dbReference type="PANTHER" id="PTHR10773">
    <property type="entry name" value="DNA-DIRECTED RNA POLYMERASES I, II, AND III SUBUNIT RPABC2"/>
    <property type="match status" value="1"/>
</dbReference>
<accession>A0A8K0CZ86</accession>